<dbReference type="EMBL" id="JAVDQF010000001">
    <property type="protein sequence ID" value="MDR6268064.1"/>
    <property type="molecule type" value="Genomic_DNA"/>
</dbReference>
<sequence>MATLLQKVKSKMFIFAHRKAHSMLDGEYAAVFRGRSLDFDDLRGYVPGDEVRDIDWKATARHGSPLIRRYVAVRKQTVLLLADTGRNMAAVAKGGESKKELTVLLLGVLGYLALKHGDQVALVHGDASGTVMSAAKGGEAHLESLLQTVDRETSLASADSELTGQLDFIAQHVKTRTLLIVVADELAASPELAGLLRRLRAQHEILWLTLEDADLRDPAWGAEPLGVQQMQPVMSFLASEPGLAAEYGAAVQARRQRLADLLGREGISAEWLGHSADAVPTVFRLLERHRRAGK</sequence>
<dbReference type="InterPro" id="IPR002881">
    <property type="entry name" value="DUF58"/>
</dbReference>
<reference evidence="2 3" key="1">
    <citation type="submission" date="2023-07" db="EMBL/GenBank/DDBJ databases">
        <title>Sequencing the genomes of 1000 actinobacteria strains.</title>
        <authorList>
            <person name="Klenk H.-P."/>
        </authorList>
    </citation>
    <scope>NUCLEOTIDE SEQUENCE [LARGE SCALE GENOMIC DNA]</scope>
    <source>
        <strain evidence="2 3">DSM 14555</strain>
    </source>
</reference>
<feature type="domain" description="DUF58" evidence="1">
    <location>
        <begin position="42"/>
        <end position="213"/>
    </location>
</feature>
<dbReference type="PANTHER" id="PTHR33608:SF3">
    <property type="entry name" value="SLR2013 PROTEIN"/>
    <property type="match status" value="1"/>
</dbReference>
<organism evidence="2 3">
    <name type="scientific">Arthrobacter russicus</name>
    <dbReference type="NCBI Taxonomy" id="172040"/>
    <lineage>
        <taxon>Bacteria</taxon>
        <taxon>Bacillati</taxon>
        <taxon>Actinomycetota</taxon>
        <taxon>Actinomycetes</taxon>
        <taxon>Micrococcales</taxon>
        <taxon>Micrococcaceae</taxon>
        <taxon>Arthrobacter</taxon>
    </lineage>
</organism>
<name>A0ABU1J7C2_9MICC</name>
<keyword evidence="3" id="KW-1185">Reference proteome</keyword>
<evidence type="ECO:0000313" key="2">
    <source>
        <dbReference type="EMBL" id="MDR6268064.1"/>
    </source>
</evidence>
<comment type="caution">
    <text evidence="2">The sequence shown here is derived from an EMBL/GenBank/DDBJ whole genome shotgun (WGS) entry which is preliminary data.</text>
</comment>
<protein>
    <submittedName>
        <fullName evidence="2">Uncharacterized protein (DUF58 family)</fullName>
    </submittedName>
</protein>
<dbReference type="PANTHER" id="PTHR33608">
    <property type="entry name" value="BLL2464 PROTEIN"/>
    <property type="match status" value="1"/>
</dbReference>
<dbReference type="Proteomes" id="UP001185069">
    <property type="component" value="Unassembled WGS sequence"/>
</dbReference>
<evidence type="ECO:0000313" key="3">
    <source>
        <dbReference type="Proteomes" id="UP001185069"/>
    </source>
</evidence>
<dbReference type="Pfam" id="PF01882">
    <property type="entry name" value="DUF58"/>
    <property type="match status" value="1"/>
</dbReference>
<evidence type="ECO:0000259" key="1">
    <source>
        <dbReference type="Pfam" id="PF01882"/>
    </source>
</evidence>
<dbReference type="RefSeq" id="WP_309795482.1">
    <property type="nucleotide sequence ID" value="NZ_BAAAHY010000006.1"/>
</dbReference>
<gene>
    <name evidence="2" type="ORF">JOE69_000302</name>
</gene>
<accession>A0ABU1J7C2</accession>
<proteinExistence type="predicted"/>